<dbReference type="Gene3D" id="3.30.420.10">
    <property type="entry name" value="Ribonuclease H-like superfamily/Ribonuclease H"/>
    <property type="match status" value="2"/>
</dbReference>
<keyword evidence="8" id="KW-1185">Reference proteome</keyword>
<keyword evidence="1 4" id="KW-0963">Cytoplasm</keyword>
<sequence>MFTDDYDQNYDFNSYDEYGAHTGDPNLDNEYNKQHLKMPEIVKNFLVYFRNCVNEGLIFELQTLYETSWPKLTEDYFEKRPWPEESEVAALVDSDPVFMILYKELYFRHIYARIQGGPTLEQRFNSFYNYCDLFNYILSADVPVPLELPDLWLWELIDEFVYQFQSFAQYRARLQKKTSQELETLNSNNKVWNVLCVLNVLHSLVDKSNIKQQLEVCASGGDPDSVAGEFGSHSLYKMLGYFSLIGLLRLHSLLGDYYQSIKVLENIEIHKKSQYAHIPACLISTSYYVGFGYMMMRRYSDAIRTFSSILLYIQRTKQLFASKSYQHDQINKQTDQMYHLLAICLVLHPQCIDESIQQTLREKSYHEKMYKMQYGDLQEFENCFVFACPKFLSPCPPPVDSIPDDYSKEAIRHQTQVFMDEVQQQKMLPTIRSYLKLYTTLPIAKLATFMAQNKNNDGKFDVDKETQTLLIHLLCFKHKMKNVVWSKGSSGLEGKLESGSELDFYIDNDMIHIADTKVAHRYGDFFIRKILKFEDLNRTMLPEIAAQIVVLNNDGRSVRYISQQLNIPRSTVQDALSRFRETHGFTRRSDLIIAGPQLIEMTVFCVFLYCEIGDCHRLSLLDDELMKQVFSAKTPATGPRLTVGHRRVRLEFAHQYVNRGDNEWKNVLFTDESKFSPRSPDGRKKVWRRPGERYSQCCISPRTEYNGGNIMIRAGISLEAHTDLMFVENGAMTAHSPDLNPIEHDWDFLAKRVRRRQPRPETLNGLRVPLQEEWAQIPQDYIANLIQSMPNRLRDVIRARGELMGRGLLEFIPDISPAAVAGIFRGECVSVKENLNPPPPGGTAILSEYIHYYGYYYQFVFLALVAFALATPKAEPQFYSGLYGGYAGLGYSSLGYGYAAPYAYGSLGYGYY</sequence>
<dbReference type="Gene3D" id="1.10.10.10">
    <property type="entry name" value="Winged helix-like DNA-binding domain superfamily/Winged helix DNA-binding domain"/>
    <property type="match status" value="1"/>
</dbReference>
<accession>A0A8J6H868</accession>
<dbReference type="EMBL" id="JABDTM020027903">
    <property type="protein sequence ID" value="KAH0809803.1"/>
    <property type="molecule type" value="Genomic_DNA"/>
</dbReference>
<proteinExistence type="inferred from homology"/>
<evidence type="ECO:0000256" key="5">
    <source>
        <dbReference type="SAM" id="Phobius"/>
    </source>
</evidence>
<evidence type="ECO:0000256" key="1">
    <source>
        <dbReference type="ARBA" id="ARBA00022490"/>
    </source>
</evidence>
<evidence type="ECO:0000259" key="6">
    <source>
        <dbReference type="PROSITE" id="PS50250"/>
    </source>
</evidence>
<dbReference type="AlphaFoldDB" id="A0A8J6H868"/>
<feature type="transmembrane region" description="Helical" evidence="5">
    <location>
        <begin position="853"/>
        <end position="871"/>
    </location>
</feature>
<dbReference type="Proteomes" id="UP000719412">
    <property type="component" value="Unassembled WGS sequence"/>
</dbReference>
<keyword evidence="2 4" id="KW-0396">Initiation factor</keyword>
<dbReference type="GO" id="GO:0016282">
    <property type="term" value="C:eukaryotic 43S preinitiation complex"/>
    <property type="evidence" value="ECO:0007669"/>
    <property type="project" value="UniProtKB-UniRule"/>
</dbReference>
<comment type="subunit">
    <text evidence="4">Component of the eukaryotic translation initiation factor 3 (eIF-3) complex.</text>
</comment>
<reference evidence="7" key="1">
    <citation type="journal article" date="2020" name="J Insects Food Feed">
        <title>The yellow mealworm (Tenebrio molitor) genome: a resource for the emerging insects as food and feed industry.</title>
        <authorList>
            <person name="Eriksson T."/>
            <person name="Andere A."/>
            <person name="Kelstrup H."/>
            <person name="Emery V."/>
            <person name="Picard C."/>
        </authorList>
    </citation>
    <scope>NUCLEOTIDE SEQUENCE</scope>
    <source>
        <strain evidence="7">Stoneville</strain>
        <tissue evidence="7">Whole head</tissue>
    </source>
</reference>
<organism evidence="7 8">
    <name type="scientific">Tenebrio molitor</name>
    <name type="common">Yellow mealworm beetle</name>
    <dbReference type="NCBI Taxonomy" id="7067"/>
    <lineage>
        <taxon>Eukaryota</taxon>
        <taxon>Metazoa</taxon>
        <taxon>Ecdysozoa</taxon>
        <taxon>Arthropoda</taxon>
        <taxon>Hexapoda</taxon>
        <taxon>Insecta</taxon>
        <taxon>Pterygota</taxon>
        <taxon>Neoptera</taxon>
        <taxon>Endopterygota</taxon>
        <taxon>Coleoptera</taxon>
        <taxon>Polyphaga</taxon>
        <taxon>Cucujiformia</taxon>
        <taxon>Tenebrionidae</taxon>
        <taxon>Tenebrio</taxon>
    </lineage>
</organism>
<keyword evidence="5" id="KW-0812">Transmembrane</keyword>
<keyword evidence="5" id="KW-1133">Transmembrane helix</keyword>
<feature type="transmembrane region" description="Helical" evidence="5">
    <location>
        <begin position="883"/>
        <end position="904"/>
    </location>
</feature>
<comment type="caution">
    <text evidence="7">The sequence shown here is derived from an EMBL/GenBank/DDBJ whole genome shotgun (WGS) entry which is preliminary data.</text>
</comment>
<evidence type="ECO:0000256" key="3">
    <source>
        <dbReference type="ARBA" id="ARBA00022917"/>
    </source>
</evidence>
<dbReference type="GO" id="GO:0033290">
    <property type="term" value="C:eukaryotic 48S preinitiation complex"/>
    <property type="evidence" value="ECO:0007669"/>
    <property type="project" value="UniProtKB-UniRule"/>
</dbReference>
<dbReference type="Pfam" id="PF10255">
    <property type="entry name" value="Paf67"/>
    <property type="match status" value="1"/>
</dbReference>
<keyword evidence="3 4" id="KW-0648">Protein biosynthesis</keyword>
<protein>
    <recommendedName>
        <fullName evidence="4">Eukaryotic translation initiation factor 3 subunit L</fullName>
        <shortName evidence="4">eIF3l</shortName>
    </recommendedName>
</protein>
<evidence type="ECO:0000313" key="8">
    <source>
        <dbReference type="Proteomes" id="UP000719412"/>
    </source>
</evidence>
<dbReference type="InterPro" id="IPR036397">
    <property type="entry name" value="RNaseH_sf"/>
</dbReference>
<gene>
    <name evidence="7" type="ORF">GEV33_012989</name>
</gene>
<evidence type="ECO:0000256" key="2">
    <source>
        <dbReference type="ARBA" id="ARBA00022540"/>
    </source>
</evidence>
<keyword evidence="5" id="KW-0472">Membrane</keyword>
<comment type="similarity">
    <text evidence="4">Belongs to the eIF-3 subunit L family.</text>
</comment>
<evidence type="ECO:0000256" key="4">
    <source>
        <dbReference type="HAMAP-Rule" id="MF_03011"/>
    </source>
</evidence>
<dbReference type="PROSITE" id="PS50250">
    <property type="entry name" value="PCI"/>
    <property type="match status" value="1"/>
</dbReference>
<comment type="subcellular location">
    <subcellularLocation>
        <location evidence="4">Cytoplasm</location>
    </subcellularLocation>
</comment>
<name>A0A8J6H868_TENMO</name>
<evidence type="ECO:0000313" key="7">
    <source>
        <dbReference type="EMBL" id="KAH0809803.1"/>
    </source>
</evidence>
<dbReference type="GO" id="GO:0003676">
    <property type="term" value="F:nucleic acid binding"/>
    <property type="evidence" value="ECO:0007669"/>
    <property type="project" value="InterPro"/>
</dbReference>
<comment type="function">
    <text evidence="4">Component of the eukaryotic translation initiation factor 3 (eIF-3) complex, which is involved in protein synthesis of a specialized repertoire of mRNAs and, together with other initiation factors, stimulates binding of mRNA and methionyl-tRNAi to the 40S ribosome. The eIF-3 complex specifically targets and initiates translation of a subset of mRNAs involved in cell proliferation.</text>
</comment>
<dbReference type="GO" id="GO:0003743">
    <property type="term" value="F:translation initiation factor activity"/>
    <property type="evidence" value="ECO:0007669"/>
    <property type="project" value="UniProtKB-UniRule"/>
</dbReference>
<dbReference type="GO" id="GO:0005852">
    <property type="term" value="C:eukaryotic translation initiation factor 3 complex"/>
    <property type="evidence" value="ECO:0007669"/>
    <property type="project" value="UniProtKB-UniRule"/>
</dbReference>
<dbReference type="InterPro" id="IPR019382">
    <property type="entry name" value="eIF3l"/>
</dbReference>
<reference evidence="7" key="2">
    <citation type="submission" date="2021-08" db="EMBL/GenBank/DDBJ databases">
        <authorList>
            <person name="Eriksson T."/>
        </authorList>
    </citation>
    <scope>NUCLEOTIDE SEQUENCE</scope>
    <source>
        <strain evidence="7">Stoneville</strain>
        <tissue evidence="7">Whole head</tissue>
    </source>
</reference>
<dbReference type="InterPro" id="IPR000717">
    <property type="entry name" value="PCI_dom"/>
</dbReference>
<dbReference type="HAMAP" id="MF_03011">
    <property type="entry name" value="eIF3l"/>
    <property type="match status" value="1"/>
</dbReference>
<dbReference type="PANTHER" id="PTHR13242">
    <property type="entry name" value="EUKARYOTIC TRANSLATION INITIATION FACTOR 3"/>
    <property type="match status" value="1"/>
</dbReference>
<feature type="domain" description="PCI" evidence="6">
    <location>
        <begin position="305"/>
        <end position="520"/>
    </location>
</feature>
<dbReference type="PANTHER" id="PTHR13242:SF0">
    <property type="entry name" value="EUKARYOTIC TRANSLATION INITIATION FACTOR 3 SUBUNIT L"/>
    <property type="match status" value="1"/>
</dbReference>
<dbReference type="GO" id="GO:0001732">
    <property type="term" value="P:formation of cytoplasmic translation initiation complex"/>
    <property type="evidence" value="ECO:0007669"/>
    <property type="project" value="UniProtKB-UniRule"/>
</dbReference>
<dbReference type="InterPro" id="IPR036388">
    <property type="entry name" value="WH-like_DNA-bd_sf"/>
</dbReference>